<sequence length="80" mass="7924">MSVRFQSISKTPSVVVGVLCLVLAGMLTACGGSTEVVVKVSDEEGSPIAGVSISQVGGSSDLGTTDVDGLVTIVPEVGDD</sequence>
<evidence type="ECO:0000313" key="1">
    <source>
        <dbReference type="EMBL" id="NNF07551.1"/>
    </source>
</evidence>
<comment type="caution">
    <text evidence="1">The sequence shown here is derived from an EMBL/GenBank/DDBJ whole genome shotgun (WGS) entry which is preliminary data.</text>
</comment>
<dbReference type="Proteomes" id="UP000547674">
    <property type="component" value="Unassembled WGS sequence"/>
</dbReference>
<organism evidence="1 2">
    <name type="scientific">Eiseniibacteriota bacterium</name>
    <dbReference type="NCBI Taxonomy" id="2212470"/>
    <lineage>
        <taxon>Bacteria</taxon>
        <taxon>Candidatus Eiseniibacteriota</taxon>
    </lineage>
</organism>
<dbReference type="AlphaFoldDB" id="A0A7Y2H2Z6"/>
<dbReference type="EMBL" id="JABDJR010000496">
    <property type="protein sequence ID" value="NNF07551.1"/>
    <property type="molecule type" value="Genomic_DNA"/>
</dbReference>
<feature type="non-terminal residue" evidence="1">
    <location>
        <position position="80"/>
    </location>
</feature>
<protein>
    <recommendedName>
        <fullName evidence="3">Carboxypeptidase regulatory-like domain-containing protein</fullName>
    </recommendedName>
</protein>
<dbReference type="PROSITE" id="PS51257">
    <property type="entry name" value="PROKAR_LIPOPROTEIN"/>
    <property type="match status" value="1"/>
</dbReference>
<accession>A0A7Y2H2Z6</accession>
<name>A0A7Y2H2Z6_UNCEI</name>
<proteinExistence type="predicted"/>
<evidence type="ECO:0000313" key="2">
    <source>
        <dbReference type="Proteomes" id="UP000547674"/>
    </source>
</evidence>
<evidence type="ECO:0008006" key="3">
    <source>
        <dbReference type="Google" id="ProtNLM"/>
    </source>
</evidence>
<reference evidence="1 2" key="1">
    <citation type="submission" date="2020-03" db="EMBL/GenBank/DDBJ databases">
        <title>Metabolic flexibility allows generalist bacteria to become dominant in a frequently disturbed ecosystem.</title>
        <authorList>
            <person name="Chen Y.-J."/>
            <person name="Leung P.M."/>
            <person name="Bay S.K."/>
            <person name="Hugenholtz P."/>
            <person name="Kessler A.J."/>
            <person name="Shelley G."/>
            <person name="Waite D.W."/>
            <person name="Cook P.L."/>
            <person name="Greening C."/>
        </authorList>
    </citation>
    <scope>NUCLEOTIDE SEQUENCE [LARGE SCALE GENOMIC DNA]</scope>
    <source>
        <strain evidence="1">SS_bin_28</strain>
    </source>
</reference>
<gene>
    <name evidence="1" type="ORF">HKN21_12385</name>
</gene>